<gene>
    <name evidence="1" type="ORF">SDC9_77579</name>
</gene>
<accession>A0A644YR82</accession>
<dbReference type="EMBL" id="VSSQ01005959">
    <property type="protein sequence ID" value="MPM31026.1"/>
    <property type="molecule type" value="Genomic_DNA"/>
</dbReference>
<proteinExistence type="predicted"/>
<sequence length="94" mass="10137">MVQIAGHGVFPSAALAANQQRHIRKRHGGGLLDRGLQCLVKRGNPQFFGRGLTADPLGIFIHDTGHLAHLLIQLVESGHVLKNGDGPKKLRPIP</sequence>
<comment type="caution">
    <text evidence="1">The sequence shown here is derived from an EMBL/GenBank/DDBJ whole genome shotgun (WGS) entry which is preliminary data.</text>
</comment>
<evidence type="ECO:0000313" key="1">
    <source>
        <dbReference type="EMBL" id="MPM31026.1"/>
    </source>
</evidence>
<dbReference type="AlphaFoldDB" id="A0A644YR82"/>
<organism evidence="1">
    <name type="scientific">bioreactor metagenome</name>
    <dbReference type="NCBI Taxonomy" id="1076179"/>
    <lineage>
        <taxon>unclassified sequences</taxon>
        <taxon>metagenomes</taxon>
        <taxon>ecological metagenomes</taxon>
    </lineage>
</organism>
<name>A0A644YR82_9ZZZZ</name>
<protein>
    <submittedName>
        <fullName evidence="1">Uncharacterized protein</fullName>
    </submittedName>
</protein>
<reference evidence="1" key="1">
    <citation type="submission" date="2019-08" db="EMBL/GenBank/DDBJ databases">
        <authorList>
            <person name="Kucharzyk K."/>
            <person name="Murdoch R.W."/>
            <person name="Higgins S."/>
            <person name="Loffler F."/>
        </authorList>
    </citation>
    <scope>NUCLEOTIDE SEQUENCE</scope>
</reference>